<comment type="catalytic activity">
    <reaction evidence="4 5">
        <text>5-amino-1-(5-phospho-beta-D-ribosyl)imidazole + hydrogencarbonate + ATP = 5-carboxyamino-1-(5-phospho-D-ribosyl)imidazole + ADP + phosphate + 2 H(+)</text>
        <dbReference type="Rhea" id="RHEA:19317"/>
        <dbReference type="ChEBI" id="CHEBI:15378"/>
        <dbReference type="ChEBI" id="CHEBI:17544"/>
        <dbReference type="ChEBI" id="CHEBI:30616"/>
        <dbReference type="ChEBI" id="CHEBI:43474"/>
        <dbReference type="ChEBI" id="CHEBI:58730"/>
        <dbReference type="ChEBI" id="CHEBI:137981"/>
        <dbReference type="ChEBI" id="CHEBI:456216"/>
        <dbReference type="EC" id="6.3.4.18"/>
    </reaction>
</comment>
<evidence type="ECO:0000256" key="3">
    <source>
        <dbReference type="ARBA" id="ARBA00022840"/>
    </source>
</evidence>
<evidence type="ECO:0000313" key="8">
    <source>
        <dbReference type="Proteomes" id="UP000298517"/>
    </source>
</evidence>
<dbReference type="GO" id="GO:0004638">
    <property type="term" value="F:phosphoribosylaminoimidazole carboxylase activity"/>
    <property type="evidence" value="ECO:0007669"/>
    <property type="project" value="InterPro"/>
</dbReference>
<dbReference type="GO" id="GO:0005524">
    <property type="term" value="F:ATP binding"/>
    <property type="evidence" value="ECO:0007669"/>
    <property type="project" value="UniProtKB-UniRule"/>
</dbReference>
<dbReference type="Pfam" id="PF22660">
    <property type="entry name" value="RS_preATP-grasp-like"/>
    <property type="match status" value="1"/>
</dbReference>
<feature type="binding site" evidence="4">
    <location>
        <begin position="264"/>
        <end position="265"/>
    </location>
    <ligand>
        <name>ATP</name>
        <dbReference type="ChEBI" id="CHEBI:30616"/>
    </ligand>
</feature>
<dbReference type="GO" id="GO:0034028">
    <property type="term" value="F:5-(carboxyamino)imidazole ribonucleotide synthase activity"/>
    <property type="evidence" value="ECO:0007669"/>
    <property type="project" value="UniProtKB-UniRule"/>
</dbReference>
<comment type="similarity">
    <text evidence="4 5">Belongs to the PurK/PurT family.</text>
</comment>
<dbReference type="Pfam" id="PF17769">
    <property type="entry name" value="PurK_C"/>
    <property type="match status" value="1"/>
</dbReference>
<evidence type="ECO:0000259" key="6">
    <source>
        <dbReference type="PROSITE" id="PS50975"/>
    </source>
</evidence>
<dbReference type="PROSITE" id="PS50975">
    <property type="entry name" value="ATP_GRASP"/>
    <property type="match status" value="1"/>
</dbReference>
<evidence type="ECO:0000256" key="2">
    <source>
        <dbReference type="ARBA" id="ARBA00022755"/>
    </source>
</evidence>
<comment type="function">
    <text evidence="4">Catalyzes the ATP-dependent conversion of 5-aminoimidazole ribonucleotide (AIR) and HCO(3)(-) to N5-carboxyaminoimidazole ribonucleotide (N5-CAIR).</text>
</comment>
<comment type="function">
    <text evidence="5">Catalyzes the ATP-dependent conversion of 5-aminoimidazole ribonucleotide (AIR) and HCO(3)- to N5-carboxyaminoimidazole ribonucleotide (N5-CAIR).</text>
</comment>
<dbReference type="PANTHER" id="PTHR11609">
    <property type="entry name" value="PURINE BIOSYNTHESIS PROTEIN 6/7, PUR6/7"/>
    <property type="match status" value="1"/>
</dbReference>
<protein>
    <recommendedName>
        <fullName evidence="4 5">N5-carboxyaminoimidazole ribonucleotide synthase</fullName>
        <shortName evidence="4 5">N5-CAIR synthase</shortName>
        <ecNumber evidence="4 5">6.3.4.18</ecNumber>
    </recommendedName>
    <alternativeName>
        <fullName evidence="4 5">5-(carboxyamino)imidazole ribonucleotide synthetase</fullName>
    </alternativeName>
</protein>
<dbReference type="EMBL" id="SNQI01000005">
    <property type="protein sequence ID" value="TEW72430.1"/>
    <property type="molecule type" value="Genomic_DNA"/>
</dbReference>
<evidence type="ECO:0000313" key="7">
    <source>
        <dbReference type="EMBL" id="TEW72430.1"/>
    </source>
</evidence>
<dbReference type="Gene3D" id="3.30.470.20">
    <property type="entry name" value="ATP-grasp fold, B domain"/>
    <property type="match status" value="1"/>
</dbReference>
<dbReference type="PANTHER" id="PTHR11609:SF5">
    <property type="entry name" value="PHOSPHORIBOSYLAMINOIMIDAZOLE CARBOXYLASE"/>
    <property type="match status" value="1"/>
</dbReference>
<dbReference type="SUPFAM" id="SSF52440">
    <property type="entry name" value="PreATP-grasp domain"/>
    <property type="match status" value="1"/>
</dbReference>
<name>A0A4Y8AP59_9FLAO</name>
<feature type="binding site" evidence="4">
    <location>
        <begin position="177"/>
        <end position="180"/>
    </location>
    <ligand>
        <name>ATP</name>
        <dbReference type="ChEBI" id="CHEBI:30616"/>
    </ligand>
</feature>
<feature type="domain" description="ATP-grasp" evidence="6">
    <location>
        <begin position="112"/>
        <end position="294"/>
    </location>
</feature>
<comment type="subunit">
    <text evidence="4 5">Homodimer.</text>
</comment>
<evidence type="ECO:0000256" key="1">
    <source>
        <dbReference type="ARBA" id="ARBA00022741"/>
    </source>
</evidence>
<dbReference type="SUPFAM" id="SSF51246">
    <property type="entry name" value="Rudiment single hybrid motif"/>
    <property type="match status" value="1"/>
</dbReference>
<dbReference type="GO" id="GO:0046872">
    <property type="term" value="F:metal ion binding"/>
    <property type="evidence" value="ECO:0007669"/>
    <property type="project" value="InterPro"/>
</dbReference>
<keyword evidence="3 4" id="KW-0067">ATP-binding</keyword>
<dbReference type="Proteomes" id="UP000298517">
    <property type="component" value="Unassembled WGS sequence"/>
</dbReference>
<dbReference type="InterPro" id="IPR013815">
    <property type="entry name" value="ATP_grasp_subdomain_1"/>
</dbReference>
<comment type="pathway">
    <text evidence="4 5">Purine metabolism; IMP biosynthesis via de novo pathway; 5-amino-1-(5-phospho-D-ribosyl)imidazole-4-carboxylate from 5-amino-1-(5-phospho-D-ribosyl)imidazole (N5-CAIR route): step 1/2.</text>
</comment>
<dbReference type="InterPro" id="IPR011761">
    <property type="entry name" value="ATP-grasp"/>
</dbReference>
<feature type="binding site" evidence="4">
    <location>
        <position position="146"/>
    </location>
    <ligand>
        <name>ATP</name>
        <dbReference type="ChEBI" id="CHEBI:30616"/>
    </ligand>
</feature>
<keyword evidence="1 4" id="KW-0547">Nucleotide-binding</keyword>
<dbReference type="GO" id="GO:0006189">
    <property type="term" value="P:'de novo' IMP biosynthetic process"/>
    <property type="evidence" value="ECO:0007669"/>
    <property type="project" value="UniProtKB-UniRule"/>
</dbReference>
<feature type="binding site" evidence="4">
    <location>
        <position position="108"/>
    </location>
    <ligand>
        <name>ATP</name>
        <dbReference type="ChEBI" id="CHEBI:30616"/>
    </ligand>
</feature>
<dbReference type="Gene3D" id="3.40.50.20">
    <property type="match status" value="1"/>
</dbReference>
<dbReference type="NCBIfam" id="TIGR01161">
    <property type="entry name" value="purK"/>
    <property type="match status" value="1"/>
</dbReference>
<comment type="caution">
    <text evidence="7">The sequence shown here is derived from an EMBL/GenBank/DDBJ whole genome shotgun (WGS) entry which is preliminary data.</text>
</comment>
<dbReference type="InterPro" id="IPR040686">
    <property type="entry name" value="PurK_C"/>
</dbReference>
<feature type="binding site" evidence="4">
    <location>
        <position position="185"/>
    </location>
    <ligand>
        <name>ATP</name>
        <dbReference type="ChEBI" id="CHEBI:30616"/>
    </ligand>
</feature>
<dbReference type="RefSeq" id="WP_134248874.1">
    <property type="nucleotide sequence ID" value="NZ_SNQI01000005.1"/>
</dbReference>
<dbReference type="InterPro" id="IPR016185">
    <property type="entry name" value="PreATP-grasp_dom_sf"/>
</dbReference>
<dbReference type="Pfam" id="PF02222">
    <property type="entry name" value="ATP-grasp"/>
    <property type="match status" value="1"/>
</dbReference>
<dbReference type="NCBIfam" id="NF004679">
    <property type="entry name" value="PRK06019.1-5"/>
    <property type="match status" value="1"/>
</dbReference>
<dbReference type="OrthoDB" id="9804625at2"/>
<proteinExistence type="inferred from homology"/>
<dbReference type="EC" id="6.3.4.18" evidence="4 5"/>
<dbReference type="SUPFAM" id="SSF56059">
    <property type="entry name" value="Glutathione synthetase ATP-binding domain-like"/>
    <property type="match status" value="1"/>
</dbReference>
<keyword evidence="8" id="KW-1185">Reference proteome</keyword>
<evidence type="ECO:0000256" key="5">
    <source>
        <dbReference type="RuleBase" id="RU361200"/>
    </source>
</evidence>
<dbReference type="HAMAP" id="MF_01928">
    <property type="entry name" value="PurK"/>
    <property type="match status" value="1"/>
</dbReference>
<sequence length="381" mass="42560">MKNYFSSDFKLGVLGGGQLGKMLLTETHKFDIYTAILDGAADAPCAQICNEFHQGNLLDFDTVYNFGKKVDLLTIEIEHVNIDALLKLEQEGLEVYPQPSVLQSIQHKGKQKDFFVKNNIPTSPHKRFSSLNELKKEGLKFPFVWKSAQFGYDGTGVKIVKNQDDLNVLADTDCIVEDLIPFKNELAVIVARNKSGEIRTYPVVEMEFHPEANQVEYVVCPARISNEVAEKATNVALKVAASFKHIGLLAVELFQTEDDKILVNEVAPRTHNSGHYSIEASYTNQFEQHVRSILNLPLGSTASKVAGIMVNLVGAEGFSGDVIYENMEKILNMDGVTPHIYGKKQTRPFRKMGHVTIVNNNLDEARKIAENVKNTIRVVSY</sequence>
<accession>A0A4Y8AP59</accession>
<gene>
    <name evidence="4 5" type="primary">purK</name>
    <name evidence="7" type="ORF">E2488_13320</name>
</gene>
<dbReference type="InterPro" id="IPR011054">
    <property type="entry name" value="Rudment_hybrid_motif"/>
</dbReference>
<evidence type="ECO:0000256" key="4">
    <source>
        <dbReference type="HAMAP-Rule" id="MF_01928"/>
    </source>
</evidence>
<keyword evidence="2 4" id="KW-0658">Purine biosynthesis</keyword>
<reference evidence="7 8" key="1">
    <citation type="journal article" date="2011" name="J. Microbiol.">
        <title>Gramella jeungdoensis sp. nov., isolated from a solar saltern in Korea.</title>
        <authorList>
            <person name="Joung Y."/>
            <person name="Kim H."/>
            <person name="Jang T."/>
            <person name="Ahn T.S."/>
            <person name="Joh K."/>
        </authorList>
    </citation>
    <scope>NUCLEOTIDE SEQUENCE [LARGE SCALE GENOMIC DNA]</scope>
    <source>
        <strain evidence="7 8">KCTC 23123</strain>
    </source>
</reference>
<dbReference type="AlphaFoldDB" id="A0A4Y8AP59"/>
<dbReference type="UniPathway" id="UPA00074">
    <property type="reaction ID" value="UER00942"/>
</dbReference>
<comment type="caution">
    <text evidence="4">Lacks conserved residue(s) required for the propagation of feature annotation.</text>
</comment>
<dbReference type="InterPro" id="IPR054350">
    <property type="entry name" value="PurT/PurK_preATP-grasp"/>
</dbReference>
<dbReference type="Gene3D" id="3.30.1490.20">
    <property type="entry name" value="ATP-grasp fold, A domain"/>
    <property type="match status" value="1"/>
</dbReference>
<dbReference type="InterPro" id="IPR005875">
    <property type="entry name" value="PurK"/>
</dbReference>
<organism evidence="7 8">
    <name type="scientific">Gramella jeungdoensis</name>
    <dbReference type="NCBI Taxonomy" id="708091"/>
    <lineage>
        <taxon>Bacteria</taxon>
        <taxon>Pseudomonadati</taxon>
        <taxon>Bacteroidota</taxon>
        <taxon>Flavobacteriia</taxon>
        <taxon>Flavobacteriales</taxon>
        <taxon>Flavobacteriaceae</taxon>
        <taxon>Christiangramia</taxon>
    </lineage>
</organism>
<keyword evidence="4 5" id="KW-0436">Ligase</keyword>
<dbReference type="InterPro" id="IPR003135">
    <property type="entry name" value="ATP-grasp_carboxylate-amine"/>
</dbReference>